<protein>
    <recommendedName>
        <fullName evidence="7">Non-structural maintenance of chromosomes element 4</fullName>
    </recommendedName>
</protein>
<accession>A0A5D2DLJ1</accession>
<keyword evidence="6 7" id="KW-0539">Nucleus</keyword>
<keyword evidence="10" id="KW-1185">Reference proteome</keyword>
<evidence type="ECO:0000256" key="7">
    <source>
        <dbReference type="RuleBase" id="RU365071"/>
    </source>
</evidence>
<dbReference type="GO" id="GO:0006281">
    <property type="term" value="P:DNA repair"/>
    <property type="evidence" value="ECO:0007669"/>
    <property type="project" value="UniProtKB-UniRule"/>
</dbReference>
<dbReference type="Proteomes" id="UP000323506">
    <property type="component" value="Chromosome D01"/>
</dbReference>
<evidence type="ECO:0000259" key="8">
    <source>
        <dbReference type="Pfam" id="PF08743"/>
    </source>
</evidence>
<evidence type="ECO:0000256" key="3">
    <source>
        <dbReference type="ARBA" id="ARBA00022763"/>
    </source>
</evidence>
<dbReference type="PANTHER" id="PTHR16140">
    <property type="entry name" value="NON-STRUCTURAL MAINTENANCE OF CHROMOSOMES ELEMENT 4"/>
    <property type="match status" value="1"/>
</dbReference>
<evidence type="ECO:0000256" key="5">
    <source>
        <dbReference type="ARBA" id="ARBA00023204"/>
    </source>
</evidence>
<comment type="subunit">
    <text evidence="7">Component of the SMC5-SMC6 complex.</text>
</comment>
<dbReference type="GO" id="GO:0030915">
    <property type="term" value="C:Smc5-Smc6 complex"/>
    <property type="evidence" value="ECO:0007669"/>
    <property type="project" value="UniProtKB-UniRule"/>
</dbReference>
<comment type="subcellular location">
    <subcellularLocation>
        <location evidence="1 7">Nucleus</location>
    </subcellularLocation>
</comment>
<dbReference type="EMBL" id="CM017701">
    <property type="protein sequence ID" value="TYG81626.1"/>
    <property type="molecule type" value="Genomic_DNA"/>
</dbReference>
<evidence type="ECO:0000256" key="1">
    <source>
        <dbReference type="ARBA" id="ARBA00004123"/>
    </source>
</evidence>
<evidence type="ECO:0000256" key="4">
    <source>
        <dbReference type="ARBA" id="ARBA00023172"/>
    </source>
</evidence>
<comment type="function">
    <text evidence="7">Component of the SMC5-SMC6 complex, that promotes sister chromatid alignment after DNA damage and facilitates double-stranded DNA breaks (DSBs) repair via homologous recombination between sister chromatids.</text>
</comment>
<dbReference type="GO" id="GO:0006310">
    <property type="term" value="P:DNA recombination"/>
    <property type="evidence" value="ECO:0007669"/>
    <property type="project" value="UniProtKB-UniRule"/>
</dbReference>
<evidence type="ECO:0000313" key="10">
    <source>
        <dbReference type="Proteomes" id="UP000323506"/>
    </source>
</evidence>
<evidence type="ECO:0000313" key="9">
    <source>
        <dbReference type="EMBL" id="TYG81626.1"/>
    </source>
</evidence>
<dbReference type="Pfam" id="PF08743">
    <property type="entry name" value="Nse4_C"/>
    <property type="match status" value="1"/>
</dbReference>
<proteinExistence type="inferred from homology"/>
<dbReference type="InterPro" id="IPR014854">
    <property type="entry name" value="Nse4_C"/>
</dbReference>
<comment type="similarity">
    <text evidence="2 7">Belongs to the NSE4 family.</text>
</comment>
<sequence>MIPQQLISSFSKLQVLKMEGCGYGCLFVLEEMEHLRYLNVLTLTFRWVSELEKASRFNKFFSCAIEAVKLEDFRDSRSLNIMALAKLQHLCTLCIWSCMDLEEVKIERNIIEVLKPREQIADAEALLDITNTLLTSVKATNGDGITISDFVAKQSSRPDGRTLVDWKKIGIEFSDASRSSRGCRTMIGPMDTQMKQRKARRKRARLIENEQPAEVDDTDIKKKTNTDINMATMFDILRKHRIVRLEQLVLNRNSFAQTVENIFALSFLVKDGRADIKLDEKGIHLVSPKNAPTATAIASKEVVYNHFVFRFDFKDWKLMKDYIEVGHELMPHRD</sequence>
<dbReference type="PANTHER" id="PTHR16140:SF0">
    <property type="entry name" value="NON-STRUCTURAL MAINTENANCE OF CHROMOSOMES ELEMENT 4"/>
    <property type="match status" value="1"/>
</dbReference>
<keyword evidence="3 7" id="KW-0227">DNA damage</keyword>
<organism evidence="9 10">
    <name type="scientific">Gossypium darwinii</name>
    <name type="common">Darwin's cotton</name>
    <name type="synonym">Gossypium barbadense var. darwinii</name>
    <dbReference type="NCBI Taxonomy" id="34276"/>
    <lineage>
        <taxon>Eukaryota</taxon>
        <taxon>Viridiplantae</taxon>
        <taxon>Streptophyta</taxon>
        <taxon>Embryophyta</taxon>
        <taxon>Tracheophyta</taxon>
        <taxon>Spermatophyta</taxon>
        <taxon>Magnoliopsida</taxon>
        <taxon>eudicotyledons</taxon>
        <taxon>Gunneridae</taxon>
        <taxon>Pentapetalae</taxon>
        <taxon>rosids</taxon>
        <taxon>malvids</taxon>
        <taxon>Malvales</taxon>
        <taxon>Malvaceae</taxon>
        <taxon>Malvoideae</taxon>
        <taxon>Gossypium</taxon>
    </lineage>
</organism>
<name>A0A5D2DLJ1_GOSDA</name>
<dbReference type="GO" id="GO:0005634">
    <property type="term" value="C:nucleus"/>
    <property type="evidence" value="ECO:0007669"/>
    <property type="project" value="UniProtKB-SubCell"/>
</dbReference>
<keyword evidence="5 7" id="KW-0234">DNA repair</keyword>
<reference evidence="9 10" key="1">
    <citation type="submission" date="2019-06" db="EMBL/GenBank/DDBJ databases">
        <title>WGS assembly of Gossypium darwinii.</title>
        <authorList>
            <person name="Chen Z.J."/>
            <person name="Sreedasyam A."/>
            <person name="Ando A."/>
            <person name="Song Q."/>
            <person name="De L."/>
            <person name="Hulse-Kemp A."/>
            <person name="Ding M."/>
            <person name="Ye W."/>
            <person name="Kirkbride R."/>
            <person name="Jenkins J."/>
            <person name="Plott C."/>
            <person name="Lovell J."/>
            <person name="Lin Y.-M."/>
            <person name="Vaughn R."/>
            <person name="Liu B."/>
            <person name="Li W."/>
            <person name="Simpson S."/>
            <person name="Scheffler B."/>
            <person name="Saski C."/>
            <person name="Grover C."/>
            <person name="Hu G."/>
            <person name="Conover J."/>
            <person name="Carlson J."/>
            <person name="Shu S."/>
            <person name="Boston L."/>
            <person name="Williams M."/>
            <person name="Peterson D."/>
            <person name="Mcgee K."/>
            <person name="Jones D."/>
            <person name="Wendel J."/>
            <person name="Stelly D."/>
            <person name="Grimwood J."/>
            <person name="Schmutz J."/>
        </authorList>
    </citation>
    <scope>NUCLEOTIDE SEQUENCE [LARGE SCALE GENOMIC DNA]</scope>
    <source>
        <strain evidence="9">1808015.09</strain>
    </source>
</reference>
<dbReference type="AlphaFoldDB" id="A0A5D2DLJ1"/>
<feature type="domain" description="Non-structural maintenance of chromosome element 4 C-terminal" evidence="8">
    <location>
        <begin position="243"/>
        <end position="329"/>
    </location>
</feature>
<keyword evidence="4 7" id="KW-0233">DNA recombination</keyword>
<gene>
    <name evidence="9" type="ORF">ES288_D01G020300v1</name>
</gene>
<evidence type="ECO:0000256" key="2">
    <source>
        <dbReference type="ARBA" id="ARBA00008997"/>
    </source>
</evidence>
<dbReference type="InterPro" id="IPR027786">
    <property type="entry name" value="Nse4/EID"/>
</dbReference>
<evidence type="ECO:0000256" key="6">
    <source>
        <dbReference type="ARBA" id="ARBA00023242"/>
    </source>
</evidence>